<dbReference type="Proteomes" id="UP000199529">
    <property type="component" value="Unassembled WGS sequence"/>
</dbReference>
<protein>
    <submittedName>
        <fullName evidence="7">MFS transporter, putative metabolite:H+ symporter</fullName>
    </submittedName>
</protein>
<dbReference type="GO" id="GO:0022857">
    <property type="term" value="F:transmembrane transporter activity"/>
    <property type="evidence" value="ECO:0007669"/>
    <property type="project" value="InterPro"/>
</dbReference>
<keyword evidence="4 5" id="KW-0472">Membrane</keyword>
<dbReference type="Gene3D" id="1.20.1250.20">
    <property type="entry name" value="MFS general substrate transporter like domains"/>
    <property type="match status" value="1"/>
</dbReference>
<evidence type="ECO:0000313" key="8">
    <source>
        <dbReference type="Proteomes" id="UP000199529"/>
    </source>
</evidence>
<dbReference type="STRING" id="418495.SAMN05216215_10999"/>
<evidence type="ECO:0000256" key="2">
    <source>
        <dbReference type="ARBA" id="ARBA00022692"/>
    </source>
</evidence>
<dbReference type="AlphaFoldDB" id="A0A1H3U095"/>
<organism evidence="7 8">
    <name type="scientific">Saccharopolyspora shandongensis</name>
    <dbReference type="NCBI Taxonomy" id="418495"/>
    <lineage>
        <taxon>Bacteria</taxon>
        <taxon>Bacillati</taxon>
        <taxon>Actinomycetota</taxon>
        <taxon>Actinomycetes</taxon>
        <taxon>Pseudonocardiales</taxon>
        <taxon>Pseudonocardiaceae</taxon>
        <taxon>Saccharopolyspora</taxon>
    </lineage>
</organism>
<name>A0A1H3U095_9PSEU</name>
<feature type="transmembrane region" description="Helical" evidence="5">
    <location>
        <begin position="29"/>
        <end position="46"/>
    </location>
</feature>
<dbReference type="SUPFAM" id="SSF103473">
    <property type="entry name" value="MFS general substrate transporter"/>
    <property type="match status" value="1"/>
</dbReference>
<comment type="subcellular location">
    <subcellularLocation>
        <location evidence="1">Cell membrane</location>
        <topology evidence="1">Multi-pass membrane protein</topology>
    </subcellularLocation>
</comment>
<dbReference type="RefSeq" id="WP_245761821.1">
    <property type="nucleotide sequence ID" value="NZ_FNOK01000099.1"/>
</dbReference>
<proteinExistence type="predicted"/>
<evidence type="ECO:0000256" key="3">
    <source>
        <dbReference type="ARBA" id="ARBA00022989"/>
    </source>
</evidence>
<feature type="domain" description="Major facilitator superfamily (MFS) profile" evidence="6">
    <location>
        <begin position="1"/>
        <end position="50"/>
    </location>
</feature>
<evidence type="ECO:0000313" key="7">
    <source>
        <dbReference type="EMBL" id="SDZ55890.1"/>
    </source>
</evidence>
<evidence type="ECO:0000256" key="4">
    <source>
        <dbReference type="ARBA" id="ARBA00023136"/>
    </source>
</evidence>
<keyword evidence="8" id="KW-1185">Reference proteome</keyword>
<dbReference type="GO" id="GO:0005886">
    <property type="term" value="C:plasma membrane"/>
    <property type="evidence" value="ECO:0007669"/>
    <property type="project" value="UniProtKB-SubCell"/>
</dbReference>
<dbReference type="InterPro" id="IPR036259">
    <property type="entry name" value="MFS_trans_sf"/>
</dbReference>
<reference evidence="8" key="1">
    <citation type="submission" date="2016-10" db="EMBL/GenBank/DDBJ databases">
        <authorList>
            <person name="Varghese N."/>
            <person name="Submissions S."/>
        </authorList>
    </citation>
    <scope>NUCLEOTIDE SEQUENCE [LARGE SCALE GENOMIC DNA]</scope>
    <source>
        <strain evidence="8">CGMCC 4.3530</strain>
    </source>
</reference>
<keyword evidence="3 5" id="KW-1133">Transmembrane helix</keyword>
<dbReference type="InterPro" id="IPR020846">
    <property type="entry name" value="MFS_dom"/>
</dbReference>
<evidence type="ECO:0000256" key="1">
    <source>
        <dbReference type="ARBA" id="ARBA00004651"/>
    </source>
</evidence>
<sequence>MMNRLGLITGPVLVGLLYAGGSNLSAVFFATGGITLVGAMVAMLFAEETKGRTLEELSP</sequence>
<dbReference type="PROSITE" id="PS50850">
    <property type="entry name" value="MFS"/>
    <property type="match status" value="1"/>
</dbReference>
<dbReference type="EMBL" id="FNOK01000099">
    <property type="protein sequence ID" value="SDZ55890.1"/>
    <property type="molecule type" value="Genomic_DNA"/>
</dbReference>
<evidence type="ECO:0000259" key="6">
    <source>
        <dbReference type="PROSITE" id="PS50850"/>
    </source>
</evidence>
<evidence type="ECO:0000256" key="5">
    <source>
        <dbReference type="SAM" id="Phobius"/>
    </source>
</evidence>
<accession>A0A1H3U095</accession>
<keyword evidence="2 5" id="KW-0812">Transmembrane</keyword>
<gene>
    <name evidence="7" type="ORF">SAMN05216215_10999</name>
</gene>